<dbReference type="AlphaFoldDB" id="A0A8J6PGC5"/>
<comment type="caution">
    <text evidence="1">The sequence shown here is derived from an EMBL/GenBank/DDBJ whole genome shotgun (WGS) entry which is preliminary data.</text>
</comment>
<dbReference type="EMBL" id="JACVVX010000001">
    <property type="protein sequence ID" value="MBD0413463.1"/>
    <property type="molecule type" value="Genomic_DNA"/>
</dbReference>
<dbReference type="Gene3D" id="1.25.40.10">
    <property type="entry name" value="Tetratricopeptide repeat domain"/>
    <property type="match status" value="1"/>
</dbReference>
<accession>A0A8J6PGC5</accession>
<name>A0A8J6PGC5_9HYPH</name>
<evidence type="ECO:0000313" key="1">
    <source>
        <dbReference type="EMBL" id="MBD0413463.1"/>
    </source>
</evidence>
<gene>
    <name evidence="1" type="ORF">ICI42_02180</name>
</gene>
<dbReference type="SUPFAM" id="SSF48452">
    <property type="entry name" value="TPR-like"/>
    <property type="match status" value="1"/>
</dbReference>
<proteinExistence type="predicted"/>
<dbReference type="InterPro" id="IPR011990">
    <property type="entry name" value="TPR-like_helical_dom_sf"/>
</dbReference>
<sequence>MIAFSQGLGRVLETANPALASILDPFNGDARLRLLLGRASGPLSATEFEVVQGEIGDALAFSPIESRLFSLRGEIERQNGRTDAALRSFQTAQALSKTDLLAAQGLAALFLSRGQAAASVKSLDLILRRSPDRIAELAPVIAEISADHKAYRAVVERLEADAPWRTSLISFLASGVDSLDIAERLLGDLSVRPPYPAEIAAVISGRLKQHQFERAHSFFLFTLTPSQKAIATYVFNSELSPQRLYRKFDWETPVRPGVELTWSTDGSSSPKGARVRFLGAPVKDVGLNQTLMLPPGEYRLGVSASATGLVAPKGLAWELSCGGDSPMAIAKLALDAGEYSDREFGVNFNVPSSNCPVMQLRLMTDLVAGSWRSLYRGEVIIHSVRIERVEG</sequence>
<organism evidence="1 2">
    <name type="scientific">Oryzicola mucosus</name>
    <dbReference type="NCBI Taxonomy" id="2767425"/>
    <lineage>
        <taxon>Bacteria</taxon>
        <taxon>Pseudomonadati</taxon>
        <taxon>Pseudomonadota</taxon>
        <taxon>Alphaproteobacteria</taxon>
        <taxon>Hyphomicrobiales</taxon>
        <taxon>Phyllobacteriaceae</taxon>
        <taxon>Oryzicola</taxon>
    </lineage>
</organism>
<reference evidence="1" key="1">
    <citation type="submission" date="2020-09" db="EMBL/GenBank/DDBJ databases">
        <title>Genome seq and assembly of Tianweitania sp.</title>
        <authorList>
            <person name="Chhetri G."/>
        </authorList>
    </citation>
    <scope>NUCLEOTIDE SEQUENCE</scope>
    <source>
        <strain evidence="1">Rool2</strain>
    </source>
</reference>
<dbReference type="RefSeq" id="WP_188162896.1">
    <property type="nucleotide sequence ID" value="NZ_JACVVX010000001.1"/>
</dbReference>
<dbReference type="Proteomes" id="UP000643405">
    <property type="component" value="Unassembled WGS sequence"/>
</dbReference>
<evidence type="ECO:0008006" key="3">
    <source>
        <dbReference type="Google" id="ProtNLM"/>
    </source>
</evidence>
<protein>
    <recommendedName>
        <fullName evidence="3">Tetratricopeptide repeat protein</fullName>
    </recommendedName>
</protein>
<keyword evidence="2" id="KW-1185">Reference proteome</keyword>
<evidence type="ECO:0000313" key="2">
    <source>
        <dbReference type="Proteomes" id="UP000643405"/>
    </source>
</evidence>